<evidence type="ECO:0000256" key="4">
    <source>
        <dbReference type="ARBA" id="ARBA00022840"/>
    </source>
</evidence>
<dbReference type="PANTHER" id="PTHR43394">
    <property type="entry name" value="ATP-DEPENDENT PERMEASE MDL1, MITOCHONDRIAL"/>
    <property type="match status" value="1"/>
</dbReference>
<accession>A0A855YG89</accession>
<reference evidence="10 11" key="1">
    <citation type="submission" date="2018-05" db="EMBL/GenBank/DDBJ databases">
        <title>Freshwater and sediment microbial communities from various areas in North America, analyzing microbe dynamics in response to fracking.</title>
        <authorList>
            <person name="Lamendella R."/>
        </authorList>
    </citation>
    <scope>NUCLEOTIDE SEQUENCE [LARGE SCALE GENOMIC DNA]</scope>
    <source>
        <strain evidence="10 11">DB-3</strain>
    </source>
</reference>
<feature type="transmembrane region" description="Helical" evidence="7">
    <location>
        <begin position="77"/>
        <end position="98"/>
    </location>
</feature>
<keyword evidence="5 7" id="KW-1133">Transmembrane helix</keyword>
<keyword evidence="4 10" id="KW-0067">ATP-binding</keyword>
<dbReference type="InterPro" id="IPR017871">
    <property type="entry name" value="ABC_transporter-like_CS"/>
</dbReference>
<name>A0A855YG89_9BACL</name>
<evidence type="ECO:0000259" key="8">
    <source>
        <dbReference type="PROSITE" id="PS50893"/>
    </source>
</evidence>
<evidence type="ECO:0000256" key="1">
    <source>
        <dbReference type="ARBA" id="ARBA00004651"/>
    </source>
</evidence>
<dbReference type="GO" id="GO:0005886">
    <property type="term" value="C:plasma membrane"/>
    <property type="evidence" value="ECO:0007669"/>
    <property type="project" value="UniProtKB-SubCell"/>
</dbReference>
<dbReference type="EMBL" id="QGTZ01000002">
    <property type="protein sequence ID" value="PWW44316.1"/>
    <property type="molecule type" value="Genomic_DNA"/>
</dbReference>
<protein>
    <submittedName>
        <fullName evidence="10">ATP-binding cassette subfamily B protein</fullName>
    </submittedName>
</protein>
<evidence type="ECO:0000256" key="3">
    <source>
        <dbReference type="ARBA" id="ARBA00022741"/>
    </source>
</evidence>
<dbReference type="SUPFAM" id="SSF52540">
    <property type="entry name" value="P-loop containing nucleoside triphosphate hydrolases"/>
    <property type="match status" value="1"/>
</dbReference>
<evidence type="ECO:0000313" key="10">
    <source>
        <dbReference type="EMBL" id="PWW44316.1"/>
    </source>
</evidence>
<feature type="transmembrane region" description="Helical" evidence="7">
    <location>
        <begin position="163"/>
        <end position="189"/>
    </location>
</feature>
<dbReference type="GO" id="GO:0016887">
    <property type="term" value="F:ATP hydrolysis activity"/>
    <property type="evidence" value="ECO:0007669"/>
    <property type="project" value="InterPro"/>
</dbReference>
<evidence type="ECO:0000256" key="7">
    <source>
        <dbReference type="SAM" id="Phobius"/>
    </source>
</evidence>
<dbReference type="InterPro" id="IPR011527">
    <property type="entry name" value="ABC1_TM_dom"/>
</dbReference>
<dbReference type="InterPro" id="IPR027417">
    <property type="entry name" value="P-loop_NTPase"/>
</dbReference>
<dbReference type="GO" id="GO:0005524">
    <property type="term" value="F:ATP binding"/>
    <property type="evidence" value="ECO:0007669"/>
    <property type="project" value="UniProtKB-KW"/>
</dbReference>
<organism evidence="10 11">
    <name type="scientific">Paenibacillus pabuli</name>
    <dbReference type="NCBI Taxonomy" id="1472"/>
    <lineage>
        <taxon>Bacteria</taxon>
        <taxon>Bacillati</taxon>
        <taxon>Bacillota</taxon>
        <taxon>Bacilli</taxon>
        <taxon>Bacillales</taxon>
        <taxon>Paenibacillaceae</taxon>
        <taxon>Paenibacillus</taxon>
    </lineage>
</organism>
<dbReference type="InterPro" id="IPR003593">
    <property type="entry name" value="AAA+_ATPase"/>
</dbReference>
<dbReference type="InterPro" id="IPR036640">
    <property type="entry name" value="ABC1_TM_sf"/>
</dbReference>
<evidence type="ECO:0000256" key="2">
    <source>
        <dbReference type="ARBA" id="ARBA00022692"/>
    </source>
</evidence>
<dbReference type="Pfam" id="PF00005">
    <property type="entry name" value="ABC_tran"/>
    <property type="match status" value="1"/>
</dbReference>
<dbReference type="InterPro" id="IPR039421">
    <property type="entry name" value="Type_1_exporter"/>
</dbReference>
<feature type="domain" description="ABC transmembrane type-1" evidence="9">
    <location>
        <begin position="119"/>
        <end position="311"/>
    </location>
</feature>
<gene>
    <name evidence="10" type="ORF">DET56_102549</name>
</gene>
<sequence length="610" mass="69149">MFLNKFLNTLKGFGKSLRNLKWSIKQIYSKSAGLASLLVTLYLLEGFGPSLSIFVTHHLVDTVSISTESINGGFRSVIPWVAAFFGIQLLTGQILWRIRTPLETRLRQKLEFNIGRERLEKAANLPLYYYEDSKTYDKLDLSGQAGDKVVRVFQESLGFIQNIVNLLTVSLVFSIISPWLSLLLVVLFIPQSLLDFKSSKMWMDLTYGQTEEHRKVNYFNSLITGRTEQKEIRIFGLAHHLIILWHTYRQKLRGDLLEQQKRIQLYSIPLQLPVTGFHIGLCIYFSTLLLQQELTPGLFVALFQAIVNLTSIPISSSLTQLLEALVRVQFVRDFMEEKVYSRKEGSYLIPSNLVKGFSFKEVSFKYPGQDKMILDRLSFCIHPGERVALVGKNGSGKSTIVKLLLGLYEPTTGHVSIDDMKYSDIRPKSISDNVTAVFQDFHNFEFTLGQSIGIGDTNSFGGEDGLTPNYEKVAKVAELGGVSDFCSNLTNGLDTHIGYTLDEGIGLSGGQWQRIAFSRVLMRNPKLLILDEPTASLDPKQEYEVYEKFNEIAKNKTVLFISHRLGSARLADRIIVLQDGKIAEEGDHDELLKKGNVYSSMWEEQSQWYK</sequence>
<keyword evidence="3" id="KW-0547">Nucleotide-binding</keyword>
<evidence type="ECO:0000256" key="5">
    <source>
        <dbReference type="ARBA" id="ARBA00022989"/>
    </source>
</evidence>
<dbReference type="PROSITE" id="PS50893">
    <property type="entry name" value="ABC_TRANSPORTER_2"/>
    <property type="match status" value="1"/>
</dbReference>
<keyword evidence="2 7" id="KW-0812">Transmembrane</keyword>
<feature type="domain" description="ABC transporter" evidence="8">
    <location>
        <begin position="357"/>
        <end position="604"/>
    </location>
</feature>
<comment type="subcellular location">
    <subcellularLocation>
        <location evidence="1">Cell membrane</location>
        <topology evidence="1">Multi-pass membrane protein</topology>
    </subcellularLocation>
</comment>
<keyword evidence="6 7" id="KW-0472">Membrane</keyword>
<dbReference type="Proteomes" id="UP000247078">
    <property type="component" value="Unassembled WGS sequence"/>
</dbReference>
<dbReference type="SUPFAM" id="SSF90123">
    <property type="entry name" value="ABC transporter transmembrane region"/>
    <property type="match status" value="1"/>
</dbReference>
<proteinExistence type="predicted"/>
<comment type="caution">
    <text evidence="10">The sequence shown here is derived from an EMBL/GenBank/DDBJ whole genome shotgun (WGS) entry which is preliminary data.</text>
</comment>
<evidence type="ECO:0000259" key="9">
    <source>
        <dbReference type="PROSITE" id="PS50929"/>
    </source>
</evidence>
<dbReference type="GO" id="GO:0015421">
    <property type="term" value="F:ABC-type oligopeptide transporter activity"/>
    <property type="evidence" value="ECO:0007669"/>
    <property type="project" value="TreeGrafter"/>
</dbReference>
<dbReference type="SMART" id="SM00382">
    <property type="entry name" value="AAA"/>
    <property type="match status" value="1"/>
</dbReference>
<evidence type="ECO:0000256" key="6">
    <source>
        <dbReference type="ARBA" id="ARBA00023136"/>
    </source>
</evidence>
<dbReference type="Gene3D" id="1.20.1560.10">
    <property type="entry name" value="ABC transporter type 1, transmembrane domain"/>
    <property type="match status" value="1"/>
</dbReference>
<dbReference type="InterPro" id="IPR003439">
    <property type="entry name" value="ABC_transporter-like_ATP-bd"/>
</dbReference>
<dbReference type="PROSITE" id="PS50929">
    <property type="entry name" value="ABC_TM1F"/>
    <property type="match status" value="1"/>
</dbReference>
<dbReference type="PANTHER" id="PTHR43394:SF1">
    <property type="entry name" value="ATP-BINDING CASSETTE SUB-FAMILY B MEMBER 10, MITOCHONDRIAL"/>
    <property type="match status" value="1"/>
</dbReference>
<dbReference type="RefSeq" id="WP_109998645.1">
    <property type="nucleotide sequence ID" value="NZ_QGTZ01000002.1"/>
</dbReference>
<evidence type="ECO:0000313" key="11">
    <source>
        <dbReference type="Proteomes" id="UP000247078"/>
    </source>
</evidence>
<dbReference type="Gene3D" id="3.40.50.300">
    <property type="entry name" value="P-loop containing nucleotide triphosphate hydrolases"/>
    <property type="match status" value="1"/>
</dbReference>
<dbReference type="AlphaFoldDB" id="A0A855YG89"/>
<dbReference type="PROSITE" id="PS00211">
    <property type="entry name" value="ABC_TRANSPORTER_1"/>
    <property type="match status" value="1"/>
</dbReference>